<accession>A0A5C6EQ55</accession>
<sequence length="169" mass="18177">MSTKKTIGDESREELRNEDPITGETGAHPVGTGVGTALGAAAAGAVAGAVAGPVGTVAGAVIGGVAGGLAGKAVAESYDPTVETAYWESEHQNRPYYNKSHEYDHYRPAYQSGWEAYDAEANEDWATRETVARERWENEGGAEYMTWDEARPAAMDAYNRIHTRTNKPR</sequence>
<keyword evidence="3" id="KW-1185">Reference proteome</keyword>
<proteinExistence type="predicted"/>
<comment type="caution">
    <text evidence="2">The sequence shown here is derived from an EMBL/GenBank/DDBJ whole genome shotgun (WGS) entry which is preliminary data.</text>
</comment>
<feature type="compositionally biased region" description="Basic and acidic residues" evidence="1">
    <location>
        <begin position="1"/>
        <end position="19"/>
    </location>
</feature>
<organism evidence="2 3">
    <name type="scientific">Rubripirellula reticaptiva</name>
    <dbReference type="NCBI Taxonomy" id="2528013"/>
    <lineage>
        <taxon>Bacteria</taxon>
        <taxon>Pseudomonadati</taxon>
        <taxon>Planctomycetota</taxon>
        <taxon>Planctomycetia</taxon>
        <taxon>Pirellulales</taxon>
        <taxon>Pirellulaceae</taxon>
        <taxon>Rubripirellula</taxon>
    </lineage>
</organism>
<protein>
    <recommendedName>
        <fullName evidence="4">Glycine zipper domain-containing protein</fullName>
    </recommendedName>
</protein>
<dbReference type="EMBL" id="SJPX01000003">
    <property type="protein sequence ID" value="TWU51252.1"/>
    <property type="molecule type" value="Genomic_DNA"/>
</dbReference>
<dbReference type="Proteomes" id="UP000317977">
    <property type="component" value="Unassembled WGS sequence"/>
</dbReference>
<evidence type="ECO:0000313" key="3">
    <source>
        <dbReference type="Proteomes" id="UP000317977"/>
    </source>
</evidence>
<dbReference type="OrthoDB" id="282393at2"/>
<reference evidence="2 3" key="1">
    <citation type="submission" date="2019-02" db="EMBL/GenBank/DDBJ databases">
        <title>Deep-cultivation of Planctomycetes and their phenomic and genomic characterization uncovers novel biology.</title>
        <authorList>
            <person name="Wiegand S."/>
            <person name="Jogler M."/>
            <person name="Boedeker C."/>
            <person name="Pinto D."/>
            <person name="Vollmers J."/>
            <person name="Rivas-Marin E."/>
            <person name="Kohn T."/>
            <person name="Peeters S.H."/>
            <person name="Heuer A."/>
            <person name="Rast P."/>
            <person name="Oberbeckmann S."/>
            <person name="Bunk B."/>
            <person name="Jeske O."/>
            <person name="Meyerdierks A."/>
            <person name="Storesund J.E."/>
            <person name="Kallscheuer N."/>
            <person name="Luecker S."/>
            <person name="Lage O.M."/>
            <person name="Pohl T."/>
            <person name="Merkel B.J."/>
            <person name="Hornburger P."/>
            <person name="Mueller R.-W."/>
            <person name="Bruemmer F."/>
            <person name="Labrenz M."/>
            <person name="Spormann A.M."/>
            <person name="Op Den Camp H."/>
            <person name="Overmann J."/>
            <person name="Amann R."/>
            <person name="Jetten M.S.M."/>
            <person name="Mascher T."/>
            <person name="Medema M.H."/>
            <person name="Devos D.P."/>
            <person name="Kaster A.-K."/>
            <person name="Ovreas L."/>
            <person name="Rohde M."/>
            <person name="Galperin M.Y."/>
            <person name="Jogler C."/>
        </authorList>
    </citation>
    <scope>NUCLEOTIDE SEQUENCE [LARGE SCALE GENOMIC DNA]</scope>
    <source>
        <strain evidence="2 3">Poly59</strain>
    </source>
</reference>
<gene>
    <name evidence="2" type="ORF">Poly59_28440</name>
</gene>
<evidence type="ECO:0000256" key="1">
    <source>
        <dbReference type="SAM" id="MobiDB-lite"/>
    </source>
</evidence>
<dbReference type="AlphaFoldDB" id="A0A5C6EQ55"/>
<evidence type="ECO:0000313" key="2">
    <source>
        <dbReference type="EMBL" id="TWU51252.1"/>
    </source>
</evidence>
<feature type="region of interest" description="Disordered" evidence="1">
    <location>
        <begin position="1"/>
        <end position="31"/>
    </location>
</feature>
<dbReference type="RefSeq" id="WP_146534648.1">
    <property type="nucleotide sequence ID" value="NZ_SJPX01000003.1"/>
</dbReference>
<name>A0A5C6EQ55_9BACT</name>
<evidence type="ECO:0008006" key="4">
    <source>
        <dbReference type="Google" id="ProtNLM"/>
    </source>
</evidence>